<keyword evidence="10" id="KW-1185">Reference proteome</keyword>
<feature type="compositionally biased region" description="Basic and acidic residues" evidence="7">
    <location>
        <begin position="446"/>
        <end position="458"/>
    </location>
</feature>
<sequence>MGDSACLMQPFSYTSGISNEANEGNPIHALGQSISFGRFMSESLAWEKWSSFSHNRYVEEAERYARPGSVAQKKAFFEAHYKKIAAQKAAALLEQENAAANNAPKPAEEEDLDHNISNHDLRMTSENSNKVVDQQPEIKAPYTEAYSTVHDNGYCSNAGMDIFQSGTVDGADLVPENQVLVENSLEVEQPSHLRDVDNHKSCSSNQDSLGSMSKKKLPLSSSKSWIHKRASKLPSSPAKHTAPICPKKENNATPMSMKSAINSVDKKRSPKSHHKSVNFTPIRELNRFTSKVIRKIESSRVGGSSSKASKDYSTPLRTPTMVFKNVEQMHPSGTPWSEKRRTRTPLDPSVSGSKTVGQKWRLLTTDCSKYLSACRNKIQSPNLSTPFFFRTEERAARRKQKLEDKFNANEAQKVQLQTKLKEKAETEIRKLRQNLCFKARPLPNFYKERKEQPSEIKKAPLKHLQSPKLGRKPTRVMVETTSPLPPQKPSIKRSGSKHVHGKDSQTPTHSLTPQSVVDTHENKSPNIPMDSQNQRYYN</sequence>
<evidence type="ECO:0000256" key="3">
    <source>
        <dbReference type="ARBA" id="ARBA00022490"/>
    </source>
</evidence>
<evidence type="ECO:0000256" key="6">
    <source>
        <dbReference type="SAM" id="Coils"/>
    </source>
</evidence>
<comment type="similarity">
    <text evidence="2">Belongs to the TPX2 family.</text>
</comment>
<feature type="compositionally biased region" description="Basic residues" evidence="7">
    <location>
        <begin position="490"/>
        <end position="500"/>
    </location>
</feature>
<feature type="region of interest" description="Disordered" evidence="7">
    <location>
        <begin position="446"/>
        <end position="538"/>
    </location>
</feature>
<feature type="compositionally biased region" description="Basic and acidic residues" evidence="7">
    <location>
        <begin position="189"/>
        <end position="200"/>
    </location>
</feature>
<evidence type="ECO:0000313" key="9">
    <source>
        <dbReference type="EMBL" id="KAE8021401.1"/>
    </source>
</evidence>
<dbReference type="GO" id="GO:0005874">
    <property type="term" value="C:microtubule"/>
    <property type="evidence" value="ECO:0007669"/>
    <property type="project" value="UniProtKB-KW"/>
</dbReference>
<feature type="coiled-coil region" evidence="6">
    <location>
        <begin position="392"/>
        <end position="434"/>
    </location>
</feature>
<feature type="compositionally biased region" description="Polar residues" evidence="7">
    <location>
        <begin position="504"/>
        <end position="517"/>
    </location>
</feature>
<keyword evidence="5" id="KW-0206">Cytoskeleton</keyword>
<dbReference type="PANTHER" id="PTHR47067">
    <property type="entry name" value="TPX2 (TARGETING PROTEIN FOR XKLP2) PROTEIN FAMILY-RELATED"/>
    <property type="match status" value="1"/>
</dbReference>
<dbReference type="OrthoDB" id="621651at2759"/>
<feature type="compositionally biased region" description="Low complexity" evidence="7">
    <location>
        <begin position="208"/>
        <end position="224"/>
    </location>
</feature>
<keyword evidence="3" id="KW-0963">Cytoplasm</keyword>
<dbReference type="Pfam" id="PF06886">
    <property type="entry name" value="TPX2"/>
    <property type="match status" value="1"/>
</dbReference>
<dbReference type="InterPro" id="IPR044216">
    <property type="entry name" value="WDL7"/>
</dbReference>
<evidence type="ECO:0000256" key="4">
    <source>
        <dbReference type="ARBA" id="ARBA00022701"/>
    </source>
</evidence>
<evidence type="ECO:0000313" key="10">
    <source>
        <dbReference type="Proteomes" id="UP000327013"/>
    </source>
</evidence>
<evidence type="ECO:0000256" key="1">
    <source>
        <dbReference type="ARBA" id="ARBA00004245"/>
    </source>
</evidence>
<dbReference type="PANTHER" id="PTHR47067:SF7">
    <property type="entry name" value="TPX2 (TARGETING PROTEIN FOR XKLP2) PROTEIN FAMILY"/>
    <property type="match status" value="1"/>
</dbReference>
<evidence type="ECO:0000256" key="5">
    <source>
        <dbReference type="ARBA" id="ARBA00023212"/>
    </source>
</evidence>
<keyword evidence="4" id="KW-0493">Microtubule</keyword>
<evidence type="ECO:0000256" key="7">
    <source>
        <dbReference type="SAM" id="MobiDB-lite"/>
    </source>
</evidence>
<organism evidence="9 10">
    <name type="scientific">Carpinus fangiana</name>
    <dbReference type="NCBI Taxonomy" id="176857"/>
    <lineage>
        <taxon>Eukaryota</taxon>
        <taxon>Viridiplantae</taxon>
        <taxon>Streptophyta</taxon>
        <taxon>Embryophyta</taxon>
        <taxon>Tracheophyta</taxon>
        <taxon>Spermatophyta</taxon>
        <taxon>Magnoliopsida</taxon>
        <taxon>eudicotyledons</taxon>
        <taxon>Gunneridae</taxon>
        <taxon>Pentapetalae</taxon>
        <taxon>rosids</taxon>
        <taxon>fabids</taxon>
        <taxon>Fagales</taxon>
        <taxon>Betulaceae</taxon>
        <taxon>Carpinus</taxon>
    </lineage>
</organism>
<keyword evidence="6" id="KW-0175">Coiled coil</keyword>
<reference evidence="9 10" key="1">
    <citation type="submission" date="2019-06" db="EMBL/GenBank/DDBJ databases">
        <title>A chromosomal-level reference genome of Carpinus fangiana (Coryloideae, Betulaceae).</title>
        <authorList>
            <person name="Yang X."/>
            <person name="Wang Z."/>
            <person name="Zhang L."/>
            <person name="Hao G."/>
            <person name="Liu J."/>
            <person name="Yang Y."/>
        </authorList>
    </citation>
    <scope>NUCLEOTIDE SEQUENCE [LARGE SCALE GENOMIC DNA]</scope>
    <source>
        <strain evidence="9">Cfa_2016G</strain>
        <tissue evidence="9">Leaf</tissue>
    </source>
</reference>
<gene>
    <name evidence="9" type="ORF">FH972_007294</name>
</gene>
<dbReference type="InterPro" id="IPR027329">
    <property type="entry name" value="TPX2_C"/>
</dbReference>
<dbReference type="EMBL" id="CM017323">
    <property type="protein sequence ID" value="KAE8021401.1"/>
    <property type="molecule type" value="Genomic_DNA"/>
</dbReference>
<feature type="region of interest" description="Disordered" evidence="7">
    <location>
        <begin position="189"/>
        <end position="254"/>
    </location>
</feature>
<feature type="compositionally biased region" description="Polar residues" evidence="7">
    <location>
        <begin position="529"/>
        <end position="538"/>
    </location>
</feature>
<proteinExistence type="inferred from homology"/>
<accession>A0A5N6QY70</accession>
<protein>
    <recommendedName>
        <fullName evidence="8">TPX2 C-terminal domain-containing protein</fullName>
    </recommendedName>
</protein>
<dbReference type="Proteomes" id="UP000327013">
    <property type="component" value="Chromosome 3"/>
</dbReference>
<feature type="region of interest" description="Disordered" evidence="7">
    <location>
        <begin position="330"/>
        <end position="354"/>
    </location>
</feature>
<evidence type="ECO:0000256" key="2">
    <source>
        <dbReference type="ARBA" id="ARBA00005885"/>
    </source>
</evidence>
<name>A0A5N6QY70_9ROSI</name>
<comment type="subcellular location">
    <subcellularLocation>
        <location evidence="1">Cytoplasm</location>
        <location evidence="1">Cytoskeleton</location>
    </subcellularLocation>
</comment>
<feature type="domain" description="TPX2 C-terminal" evidence="8">
    <location>
        <begin position="387"/>
        <end position="455"/>
    </location>
</feature>
<dbReference type="AlphaFoldDB" id="A0A5N6QY70"/>
<evidence type="ECO:0000259" key="8">
    <source>
        <dbReference type="Pfam" id="PF06886"/>
    </source>
</evidence>